<evidence type="ECO:0000313" key="2">
    <source>
        <dbReference type="EMBL" id="KPM31048.1"/>
    </source>
</evidence>
<feature type="transmembrane region" description="Helical" evidence="1">
    <location>
        <begin position="31"/>
        <end position="52"/>
    </location>
</feature>
<evidence type="ECO:0000313" key="3">
    <source>
        <dbReference type="Proteomes" id="UP000050280"/>
    </source>
</evidence>
<dbReference type="EMBL" id="LDJX01000006">
    <property type="protein sequence ID" value="KPM31048.1"/>
    <property type="molecule type" value="Genomic_DNA"/>
</dbReference>
<accession>A0A0P7AQW9</accession>
<dbReference type="RefSeq" id="WP_054560014.1">
    <property type="nucleotide sequence ID" value="NZ_LDJX01000006.1"/>
</dbReference>
<sequence length="60" mass="7108">MFNKMLLLFLQQPDIEKKMEEAPNSAYETGVLIGTYLPFVVLVIIAYAIYYYSKRRRETK</sequence>
<dbReference type="PATRIC" id="fig|1300341.3.peg.3178"/>
<name>A0A0P7AQW9_9FLAO</name>
<keyword evidence="1" id="KW-0812">Transmembrane</keyword>
<keyword evidence="1" id="KW-1133">Transmembrane helix</keyword>
<dbReference type="Proteomes" id="UP000050280">
    <property type="component" value="Unassembled WGS sequence"/>
</dbReference>
<keyword evidence="3" id="KW-1185">Reference proteome</keyword>
<organism evidence="2 3">
    <name type="scientific">Croceitalea dokdonensis DOKDO 023</name>
    <dbReference type="NCBI Taxonomy" id="1300341"/>
    <lineage>
        <taxon>Bacteria</taxon>
        <taxon>Pseudomonadati</taxon>
        <taxon>Bacteroidota</taxon>
        <taxon>Flavobacteriia</taxon>
        <taxon>Flavobacteriales</taxon>
        <taxon>Flavobacteriaceae</taxon>
        <taxon>Croceitalea</taxon>
    </lineage>
</organism>
<gene>
    <name evidence="2" type="ORF">I595_3027</name>
</gene>
<evidence type="ECO:0000256" key="1">
    <source>
        <dbReference type="SAM" id="Phobius"/>
    </source>
</evidence>
<dbReference type="AlphaFoldDB" id="A0A0P7AQW9"/>
<keyword evidence="1" id="KW-0472">Membrane</keyword>
<reference evidence="2 3" key="1">
    <citation type="submission" date="2015-09" db="EMBL/GenBank/DDBJ databases">
        <title>Genome sequence of the marine flavobacterium Croceitalea dokdonensis DOKDO 023 that contains proton- and sodium-pumping rhodopsins.</title>
        <authorList>
            <person name="Kwon S.-K."/>
            <person name="Lee H.K."/>
            <person name="Kwak M.-J."/>
            <person name="Kim J.F."/>
        </authorList>
    </citation>
    <scope>NUCLEOTIDE SEQUENCE [LARGE SCALE GENOMIC DNA]</scope>
    <source>
        <strain evidence="2 3">DOKDO 023</strain>
    </source>
</reference>
<dbReference type="OrthoDB" id="1450604at2"/>
<comment type="caution">
    <text evidence="2">The sequence shown here is derived from an EMBL/GenBank/DDBJ whole genome shotgun (WGS) entry which is preliminary data.</text>
</comment>
<proteinExistence type="predicted"/>
<protein>
    <submittedName>
        <fullName evidence="2">Uncharacterized protein</fullName>
    </submittedName>
</protein>